<reference evidence="1" key="1">
    <citation type="journal article" date="2025" name="Int. J. Syst. Evol. Microbiol.">
        <title>Inconstantimicrobium mannanitabidum sp. nov., a novel member of the family Clostridiaceae isolated from anoxic soil under the treatment of reductive soil disinfestation.</title>
        <authorList>
            <person name="Ueki A."/>
            <person name="Tonouchi A."/>
            <person name="Honma S."/>
            <person name="Kaku N."/>
            <person name="Ueki K."/>
        </authorList>
    </citation>
    <scope>NUCLEOTIDE SEQUENCE</scope>
    <source>
        <strain evidence="1">TW13</strain>
    </source>
</reference>
<accession>A0ACB5RBZ2</accession>
<evidence type="ECO:0000313" key="2">
    <source>
        <dbReference type="Proteomes" id="UP001058074"/>
    </source>
</evidence>
<dbReference type="EMBL" id="BROD01000001">
    <property type="protein sequence ID" value="GKX66687.1"/>
    <property type="molecule type" value="Genomic_DNA"/>
</dbReference>
<comment type="caution">
    <text evidence="1">The sequence shown here is derived from an EMBL/GenBank/DDBJ whole genome shotgun (WGS) entry which is preliminary data.</text>
</comment>
<gene>
    <name evidence="1" type="ORF">rsdtw13_19450</name>
</gene>
<keyword evidence="2" id="KW-1185">Reference proteome</keyword>
<evidence type="ECO:0000313" key="1">
    <source>
        <dbReference type="EMBL" id="GKX66687.1"/>
    </source>
</evidence>
<protein>
    <submittedName>
        <fullName evidence="1">Uncharacterized protein</fullName>
    </submittedName>
</protein>
<dbReference type="Proteomes" id="UP001058074">
    <property type="component" value="Unassembled WGS sequence"/>
</dbReference>
<name>A0ACB5RBZ2_9CLOT</name>
<sequence length="103" mass="11921">MEIIIKNVIKSDFASDNEQGDLIYNEVESAIKKNVDEVYLDFRELKLITTAFLNNAIGKLYKKYTRDELKDFLKVKNIEDSYDLELLRLVVINAIQMSNANVS</sequence>
<organism evidence="1 2">
    <name type="scientific">Inconstantimicrobium mannanitabidum</name>
    <dbReference type="NCBI Taxonomy" id="1604901"/>
    <lineage>
        <taxon>Bacteria</taxon>
        <taxon>Bacillati</taxon>
        <taxon>Bacillota</taxon>
        <taxon>Clostridia</taxon>
        <taxon>Eubacteriales</taxon>
        <taxon>Clostridiaceae</taxon>
        <taxon>Inconstantimicrobium</taxon>
    </lineage>
</organism>
<proteinExistence type="predicted"/>